<dbReference type="Proteomes" id="UP000492820">
    <property type="component" value="Unassembled WGS sequence"/>
</dbReference>
<dbReference type="WBParaSite" id="EgrG_000372400">
    <property type="protein sequence ID" value="EgrG_000372400"/>
    <property type="gene ID" value="EgrG_000372400"/>
</dbReference>
<gene>
    <name evidence="1" type="ORF">EgrG_000372400</name>
</gene>
<sequence>MSRSEVEVLKSDMPTEMKNFIIDQVDDTLREYNADSSRPINSAMRACGRWSFSQAPTPLSRPTHRSVCSTSNLADLSFLCGNPLPTKPDRSVSICLFVYLPICVPLRLA</sequence>
<reference evidence="1 2" key="1">
    <citation type="journal article" date="2013" name="Nature">
        <title>The genomes of four tapeworm species reveal adaptations to parasitism.</title>
        <authorList>
            <person name="Tsai I.J."/>
            <person name="Zarowiecki M."/>
            <person name="Holroyd N."/>
            <person name="Garciarrubio A."/>
            <person name="Sanchez-Flores A."/>
            <person name="Brooks K.L."/>
            <person name="Tracey A."/>
            <person name="Bobes R.J."/>
            <person name="Fragoso G."/>
            <person name="Sciutto E."/>
            <person name="Aslett M."/>
            <person name="Beasley H."/>
            <person name="Bennett H.M."/>
            <person name="Cai J."/>
            <person name="Camicia F."/>
            <person name="Clark R."/>
            <person name="Cucher M."/>
            <person name="De Silva N."/>
            <person name="Day T.A."/>
            <person name="Deplazes P."/>
            <person name="Estrada K."/>
            <person name="Fernandez C."/>
            <person name="Holland P.W."/>
            <person name="Hou J."/>
            <person name="Hu S."/>
            <person name="Huckvale T."/>
            <person name="Hung S.S."/>
            <person name="Kamenetzky L."/>
            <person name="Keane J.A."/>
            <person name="Kiss F."/>
            <person name="Koziol U."/>
            <person name="Lambert O."/>
            <person name="Liu K."/>
            <person name="Luo X."/>
            <person name="Luo Y."/>
            <person name="Macchiaroli N."/>
            <person name="Nichol S."/>
            <person name="Paps J."/>
            <person name="Parkinson J."/>
            <person name="Pouchkina-Stantcheva N."/>
            <person name="Riddiford N."/>
            <person name="Rosenzvit M."/>
            <person name="Salinas G."/>
            <person name="Wasmuth J.D."/>
            <person name="Zamanian M."/>
            <person name="Zheng Y."/>
            <person name="Cai X."/>
            <person name="Soberon X."/>
            <person name="Olson P.D."/>
            <person name="Laclette J.P."/>
            <person name="Brehm K."/>
            <person name="Berriman M."/>
            <person name="Garciarrubio A."/>
            <person name="Bobes R.J."/>
            <person name="Fragoso G."/>
            <person name="Sanchez-Flores A."/>
            <person name="Estrada K."/>
            <person name="Cevallos M.A."/>
            <person name="Morett E."/>
            <person name="Gonzalez V."/>
            <person name="Portillo T."/>
            <person name="Ochoa-Leyva A."/>
            <person name="Jose M.V."/>
            <person name="Sciutto E."/>
            <person name="Landa A."/>
            <person name="Jimenez L."/>
            <person name="Valdes V."/>
            <person name="Carrero J.C."/>
            <person name="Larralde C."/>
            <person name="Morales-Montor J."/>
            <person name="Limon-Lason J."/>
            <person name="Soberon X."/>
            <person name="Laclette J.P."/>
        </authorList>
    </citation>
    <scope>NUCLEOTIDE SEQUENCE [LARGE SCALE GENOMIC DNA]</scope>
</reference>
<dbReference type="EMBL" id="LK028579">
    <property type="protein sequence ID" value="CDS19632.1"/>
    <property type="molecule type" value="Genomic_DNA"/>
</dbReference>
<dbReference type="AlphaFoldDB" id="A0A068WHQ2"/>
<accession>A0A068WHQ2</accession>
<organism evidence="1">
    <name type="scientific">Echinococcus granulosus</name>
    <name type="common">Hydatid tapeworm</name>
    <dbReference type="NCBI Taxonomy" id="6210"/>
    <lineage>
        <taxon>Eukaryota</taxon>
        <taxon>Metazoa</taxon>
        <taxon>Spiralia</taxon>
        <taxon>Lophotrochozoa</taxon>
        <taxon>Platyhelminthes</taxon>
        <taxon>Cestoda</taxon>
        <taxon>Eucestoda</taxon>
        <taxon>Cyclophyllidea</taxon>
        <taxon>Taeniidae</taxon>
        <taxon>Echinococcus</taxon>
        <taxon>Echinococcus granulosus group</taxon>
    </lineage>
</organism>
<reference evidence="1" key="2">
    <citation type="submission" date="2014-06" db="EMBL/GenBank/DDBJ databases">
        <authorList>
            <person name="Aslett M."/>
        </authorList>
    </citation>
    <scope>NUCLEOTIDE SEQUENCE</scope>
</reference>
<evidence type="ECO:0000313" key="2">
    <source>
        <dbReference type="Proteomes" id="UP000492820"/>
    </source>
</evidence>
<evidence type="ECO:0000313" key="3">
    <source>
        <dbReference type="WBParaSite" id="EgrG_000372400"/>
    </source>
</evidence>
<protein>
    <submittedName>
        <fullName evidence="1 3">Tegumental protein</fullName>
    </submittedName>
</protein>
<dbReference type="OrthoDB" id="26525at2759"/>
<reference evidence="3" key="3">
    <citation type="submission" date="2020-10" db="UniProtKB">
        <authorList>
            <consortium name="WormBaseParasite"/>
        </authorList>
    </citation>
    <scope>IDENTIFICATION</scope>
</reference>
<proteinExistence type="predicted"/>
<name>A0A068WHQ2_ECHGR</name>
<evidence type="ECO:0000313" key="1">
    <source>
        <dbReference type="EMBL" id="CDS19632.1"/>
    </source>
</evidence>